<comment type="caution">
    <text evidence="2">The sequence shown here is derived from an EMBL/GenBank/DDBJ whole genome shotgun (WGS) entry which is preliminary data.</text>
</comment>
<name>A0A8S9MG47_BRACR</name>
<sequence>MANSKLTNQTESKFKIYKVKKRKKRFAYPKLSPPQLRLISPLQLLVSSAASSRLFVPSSDWRFQPGENFPEREREREKHSDLSNAYAYQQETPLPDPN</sequence>
<protein>
    <submittedName>
        <fullName evidence="2">Uncharacterized protein</fullName>
    </submittedName>
</protein>
<reference evidence="2" key="1">
    <citation type="submission" date="2019-12" db="EMBL/GenBank/DDBJ databases">
        <title>Genome sequencing and annotation of Brassica cretica.</title>
        <authorList>
            <person name="Studholme D.J."/>
            <person name="Sarris P.F."/>
        </authorList>
    </citation>
    <scope>NUCLEOTIDE SEQUENCE</scope>
    <source>
        <strain evidence="2">PFS-001/15</strain>
        <tissue evidence="2">Leaf</tissue>
    </source>
</reference>
<evidence type="ECO:0000313" key="3">
    <source>
        <dbReference type="Proteomes" id="UP000712281"/>
    </source>
</evidence>
<dbReference type="Proteomes" id="UP000712281">
    <property type="component" value="Unassembled WGS sequence"/>
</dbReference>
<accession>A0A8S9MG47</accession>
<feature type="region of interest" description="Disordered" evidence="1">
    <location>
        <begin position="64"/>
        <end position="98"/>
    </location>
</feature>
<proteinExistence type="predicted"/>
<dbReference type="AlphaFoldDB" id="A0A8S9MG47"/>
<evidence type="ECO:0000256" key="1">
    <source>
        <dbReference type="SAM" id="MobiDB-lite"/>
    </source>
</evidence>
<feature type="compositionally biased region" description="Polar residues" evidence="1">
    <location>
        <begin position="82"/>
        <end position="92"/>
    </location>
</feature>
<feature type="compositionally biased region" description="Basic and acidic residues" evidence="1">
    <location>
        <begin position="69"/>
        <end position="81"/>
    </location>
</feature>
<evidence type="ECO:0000313" key="2">
    <source>
        <dbReference type="EMBL" id="KAF2617208.1"/>
    </source>
</evidence>
<dbReference type="EMBL" id="QGKW02000007">
    <property type="protein sequence ID" value="KAF2617208.1"/>
    <property type="molecule type" value="Genomic_DNA"/>
</dbReference>
<gene>
    <name evidence="2" type="ORF">F2Q68_00038460</name>
</gene>
<organism evidence="2 3">
    <name type="scientific">Brassica cretica</name>
    <name type="common">Mustard</name>
    <dbReference type="NCBI Taxonomy" id="69181"/>
    <lineage>
        <taxon>Eukaryota</taxon>
        <taxon>Viridiplantae</taxon>
        <taxon>Streptophyta</taxon>
        <taxon>Embryophyta</taxon>
        <taxon>Tracheophyta</taxon>
        <taxon>Spermatophyta</taxon>
        <taxon>Magnoliopsida</taxon>
        <taxon>eudicotyledons</taxon>
        <taxon>Gunneridae</taxon>
        <taxon>Pentapetalae</taxon>
        <taxon>rosids</taxon>
        <taxon>malvids</taxon>
        <taxon>Brassicales</taxon>
        <taxon>Brassicaceae</taxon>
        <taxon>Brassiceae</taxon>
        <taxon>Brassica</taxon>
    </lineage>
</organism>